<dbReference type="SUPFAM" id="SSF52440">
    <property type="entry name" value="PreATP-grasp domain"/>
    <property type="match status" value="1"/>
</dbReference>
<evidence type="ECO:0000256" key="3">
    <source>
        <dbReference type="ARBA" id="ARBA00022741"/>
    </source>
</evidence>
<evidence type="ECO:0000259" key="6">
    <source>
        <dbReference type="Pfam" id="PF03738"/>
    </source>
</evidence>
<dbReference type="InterPro" id="IPR005494">
    <property type="entry name" value="GSPS_pre-ATP-grasp-like_dom"/>
</dbReference>
<dbReference type="GO" id="GO:0016874">
    <property type="term" value="F:ligase activity"/>
    <property type="evidence" value="ECO:0007669"/>
    <property type="project" value="UniProtKB-KW"/>
</dbReference>
<dbReference type="SUPFAM" id="SSF56059">
    <property type="entry name" value="Glutathione synthetase ATP-binding domain-like"/>
    <property type="match status" value="1"/>
</dbReference>
<name>A0ABN8F9S3_9BACT</name>
<dbReference type="Proteomes" id="UP000837803">
    <property type="component" value="Unassembled WGS sequence"/>
</dbReference>
<keyword evidence="1 7" id="KW-0436">Ligase</keyword>
<keyword evidence="2" id="KW-0479">Metal-binding</keyword>
<evidence type="ECO:0000256" key="1">
    <source>
        <dbReference type="ARBA" id="ARBA00022598"/>
    </source>
</evidence>
<dbReference type="EC" id="6.3.1.-" evidence="7"/>
<sequence length="397" mass="44883">MDKRLVDATPPRDRFVSKRGLDYFTTGENHDYLADEILLLLPTEADRAMQAGNELFDQLRQTARRSLSDPARLKLLGIPDWARPLLEWSVEHEWDDYLFGRFDFAGGIDGTPLRLIEFNADTCSLLPETAVLQPEVLKRSGVKRAAPNTLSADLTAALTRIGSSRKGMKGLFAHLGYPEDALNTQFLADRARDARWKDVRVEALPDITFDPDNGMVAETTSGELTRYYYLTKYFPWDWVALEESALWEMLEEMIVEQFVRVLNPVWSLLLQSKALMVFAYQDHPGNPLLLPTAFDPADLPDPRRGYVRKPVFGRTGQNVKVSLDGRRADAERPGDYGHLPFVYQELAAFATDADADKQRYQLSTFMAPRASALCCRRQDGLILDDDAEFVSLGLLKS</sequence>
<evidence type="ECO:0000313" key="7">
    <source>
        <dbReference type="EMBL" id="CAH1001286.1"/>
    </source>
</evidence>
<comment type="caution">
    <text evidence="7">The sequence shown here is derived from an EMBL/GenBank/DDBJ whole genome shotgun (WGS) entry which is preliminary data.</text>
</comment>
<evidence type="ECO:0000256" key="2">
    <source>
        <dbReference type="ARBA" id="ARBA00022723"/>
    </source>
</evidence>
<evidence type="ECO:0000313" key="8">
    <source>
        <dbReference type="Proteomes" id="UP000837803"/>
    </source>
</evidence>
<dbReference type="Pfam" id="PF03738">
    <property type="entry name" value="GSP_synth"/>
    <property type="match status" value="1"/>
</dbReference>
<reference evidence="7" key="1">
    <citation type="submission" date="2021-12" db="EMBL/GenBank/DDBJ databases">
        <authorList>
            <person name="Rodrigo-Torres L."/>
            <person name="Arahal R. D."/>
            <person name="Lucena T."/>
        </authorList>
    </citation>
    <scope>NUCLEOTIDE SEQUENCE</scope>
    <source>
        <strain evidence="7">CECT 8419</strain>
    </source>
</reference>
<keyword evidence="4" id="KW-0067">ATP-binding</keyword>
<protein>
    <submittedName>
        <fullName evidence="7">Acid--amine ligase YgiC</fullName>
        <ecNumber evidence="7">6.3.1.-</ecNumber>
    </submittedName>
</protein>
<accession>A0ABN8F9S3</accession>
<evidence type="ECO:0000256" key="4">
    <source>
        <dbReference type="ARBA" id="ARBA00022840"/>
    </source>
</evidence>
<dbReference type="Gene3D" id="3.30.1490.330">
    <property type="match status" value="1"/>
</dbReference>
<feature type="domain" description="Glutathionylspermidine synthase pre-ATP-grasp-like" evidence="6">
    <location>
        <begin position="15"/>
        <end position="391"/>
    </location>
</feature>
<dbReference type="EMBL" id="CAKLPZ010000002">
    <property type="protein sequence ID" value="CAH1001286.1"/>
    <property type="molecule type" value="Genomic_DNA"/>
</dbReference>
<proteinExistence type="predicted"/>
<keyword evidence="3" id="KW-0547">Nucleotide-binding</keyword>
<dbReference type="InterPro" id="IPR016185">
    <property type="entry name" value="PreATP-grasp_dom_sf"/>
</dbReference>
<keyword evidence="5" id="KW-0460">Magnesium</keyword>
<gene>
    <name evidence="7" type="primary">ygiC</name>
    <name evidence="7" type="ORF">LEM8419_02187</name>
</gene>
<dbReference type="RefSeq" id="WP_238751132.1">
    <property type="nucleotide sequence ID" value="NZ_CAKLPZ010000002.1"/>
</dbReference>
<keyword evidence="8" id="KW-1185">Reference proteome</keyword>
<evidence type="ECO:0000256" key="5">
    <source>
        <dbReference type="ARBA" id="ARBA00022842"/>
    </source>
</evidence>
<organism evidence="7 8">
    <name type="scientific">Neolewinella maritima</name>
    <dbReference type="NCBI Taxonomy" id="1383882"/>
    <lineage>
        <taxon>Bacteria</taxon>
        <taxon>Pseudomonadati</taxon>
        <taxon>Bacteroidota</taxon>
        <taxon>Saprospiria</taxon>
        <taxon>Saprospirales</taxon>
        <taxon>Lewinellaceae</taxon>
        <taxon>Neolewinella</taxon>
    </lineage>
</organism>